<protein>
    <submittedName>
        <fullName evidence="4">PEP-CTERM putative exosortase interaction domain protein</fullName>
    </submittedName>
</protein>
<organism evidence="4 5">
    <name type="scientific">Coleofasciculus chthonoplastes PCC 7420</name>
    <dbReference type="NCBI Taxonomy" id="118168"/>
    <lineage>
        <taxon>Bacteria</taxon>
        <taxon>Bacillati</taxon>
        <taxon>Cyanobacteriota</taxon>
        <taxon>Cyanophyceae</taxon>
        <taxon>Coleofasciculales</taxon>
        <taxon>Coleofasciculaceae</taxon>
        <taxon>Coleofasciculus</taxon>
    </lineage>
</organism>
<dbReference type="InterPro" id="IPR015943">
    <property type="entry name" value="WD40/YVTN_repeat-like_dom_sf"/>
</dbReference>
<feature type="chain" id="PRO_5002827623" evidence="1">
    <location>
        <begin position="25"/>
        <end position="557"/>
    </location>
</feature>
<dbReference type="Gene3D" id="2.130.10.10">
    <property type="entry name" value="YVTN repeat-like/Quinoprotein amine dehydrogenase"/>
    <property type="match status" value="1"/>
</dbReference>
<evidence type="ECO:0000259" key="3">
    <source>
        <dbReference type="Pfam" id="PF22494"/>
    </source>
</evidence>
<evidence type="ECO:0000313" key="4">
    <source>
        <dbReference type="EMBL" id="EDX75842.1"/>
    </source>
</evidence>
<dbReference type="eggNOG" id="COG3391">
    <property type="taxonomic scope" value="Bacteria"/>
</dbReference>
<dbReference type="InterPro" id="IPR055188">
    <property type="entry name" value="Choice_anch_I"/>
</dbReference>
<dbReference type="Pfam" id="PF22494">
    <property type="entry name" value="choice_anch_I"/>
    <property type="match status" value="1"/>
</dbReference>
<feature type="domain" description="Choice-of-anchor I" evidence="3">
    <location>
        <begin position="40"/>
        <end position="528"/>
    </location>
</feature>
<gene>
    <name evidence="4" type="ORF">MC7420_6497</name>
</gene>
<dbReference type="Proteomes" id="UP000003835">
    <property type="component" value="Unassembled WGS sequence"/>
</dbReference>
<reference evidence="4 5" key="1">
    <citation type="submission" date="2008-07" db="EMBL/GenBank/DDBJ databases">
        <authorList>
            <person name="Tandeau de Marsac N."/>
            <person name="Ferriera S."/>
            <person name="Johnson J."/>
            <person name="Kravitz S."/>
            <person name="Beeson K."/>
            <person name="Sutton G."/>
            <person name="Rogers Y.-H."/>
            <person name="Friedman R."/>
            <person name="Frazier M."/>
            <person name="Venter J.C."/>
        </authorList>
    </citation>
    <scope>NUCLEOTIDE SEQUENCE [LARGE SCALE GENOMIC DNA]</scope>
    <source>
        <strain evidence="4 5">PCC 7420</strain>
    </source>
</reference>
<sequence>MPSIVQSTLQSAVLLGMVATPAAAINLNLTPIGSFSTKIFANNTAEQTAYDPITQRLFVTSSGQQQINILDISNPTNPSSSLFEPINVSEFGSEFGSPNSVSYSNGIFAVSVTNEMPQNPGFVLFFDADGNSIHDPVSVGSVPDSLTFTPDGTKIIVANEGELSDDYSEDPQGSVSIIDLATFNVTTANFDGVSIPANVRLFGPNKDNPSQNLEPEFVTVSQDSQKAYVTLQENNAIAVVDIASGQVEKVIGLGFKDYSVPPNALDASDEDGAINITNYNNLFGMFQPDGIASYIVDGTTYLVTANEGDSRDFDFFSEEVRVGDLLLDPEAFPNAEQLQQDENLGRLKVTNTLGDTDGDGDFDELYTFGGRSFSIFDTDGELIFDSGDAFEQITAEFLPELFNSDDELNLFDDRSDDKGPEPQAVTIAELLGRTIAFIGLERIGGIISYDITDPFNPFFLDYVNNRDFSVDFNLNEEGDPDPTAEQLAAVGDLGLEGLLFIGANESPNGNPLVVTANETSGTLSVFEVESVPEPSSVLGLLMFSSLGWVGLKRKRPH</sequence>
<dbReference type="InterPro" id="IPR013424">
    <property type="entry name" value="Ice-binding_C"/>
</dbReference>
<dbReference type="STRING" id="118168.MC7420_6497"/>
<accession>B4VQD9</accession>
<proteinExistence type="predicted"/>
<dbReference type="InterPro" id="IPR052956">
    <property type="entry name" value="Mesenchyme-surface_protein"/>
</dbReference>
<feature type="signal peptide" evidence="1">
    <location>
        <begin position="1"/>
        <end position="24"/>
    </location>
</feature>
<evidence type="ECO:0000259" key="2">
    <source>
        <dbReference type="Pfam" id="PF07589"/>
    </source>
</evidence>
<keyword evidence="1" id="KW-0732">Signal</keyword>
<dbReference type="EMBL" id="DS989848">
    <property type="protein sequence ID" value="EDX75842.1"/>
    <property type="molecule type" value="Genomic_DNA"/>
</dbReference>
<dbReference type="HOGENOM" id="CLU_020353_0_0_3"/>
<dbReference type="SUPFAM" id="SSF51004">
    <property type="entry name" value="C-terminal (heme d1) domain of cytochrome cd1-nitrite reductase"/>
    <property type="match status" value="1"/>
</dbReference>
<feature type="domain" description="Ice-binding protein C-terminal" evidence="2">
    <location>
        <begin position="530"/>
        <end position="554"/>
    </location>
</feature>
<dbReference type="NCBIfam" id="NF038117">
    <property type="entry name" value="choice_anch_I"/>
    <property type="match status" value="1"/>
</dbReference>
<dbReference type="NCBIfam" id="TIGR02595">
    <property type="entry name" value="PEP_CTERM"/>
    <property type="match status" value="1"/>
</dbReference>
<dbReference type="OrthoDB" id="9768561at2"/>
<evidence type="ECO:0000313" key="5">
    <source>
        <dbReference type="Proteomes" id="UP000003835"/>
    </source>
</evidence>
<dbReference type="Pfam" id="PF07589">
    <property type="entry name" value="PEP-CTERM"/>
    <property type="match status" value="1"/>
</dbReference>
<dbReference type="InterPro" id="IPR011048">
    <property type="entry name" value="Haem_d1_sf"/>
</dbReference>
<name>B4VQD9_9CYAN</name>
<dbReference type="AlphaFoldDB" id="B4VQD9"/>
<keyword evidence="5" id="KW-1185">Reference proteome</keyword>
<evidence type="ECO:0000256" key="1">
    <source>
        <dbReference type="SAM" id="SignalP"/>
    </source>
</evidence>
<dbReference type="PANTHER" id="PTHR46928:SF1">
    <property type="entry name" value="MESENCHYME-SPECIFIC CELL SURFACE GLYCOPROTEIN"/>
    <property type="match status" value="1"/>
</dbReference>
<dbReference type="PANTHER" id="PTHR46928">
    <property type="entry name" value="MESENCHYME-SPECIFIC CELL SURFACE GLYCOPROTEIN"/>
    <property type="match status" value="1"/>
</dbReference>